<dbReference type="Proteomes" id="UP000235670">
    <property type="component" value="Unassembled WGS sequence"/>
</dbReference>
<gene>
    <name evidence="1" type="ORF">CJ218_05145</name>
</gene>
<dbReference type="Pfam" id="PF12974">
    <property type="entry name" value="Phosphonate-bd"/>
    <property type="match status" value="1"/>
</dbReference>
<dbReference type="RefSeq" id="WP_102189863.1">
    <property type="nucleotide sequence ID" value="NZ_CAKARP010000013.1"/>
</dbReference>
<dbReference type="SUPFAM" id="SSF53850">
    <property type="entry name" value="Periplasmic binding protein-like II"/>
    <property type="match status" value="1"/>
</dbReference>
<organism evidence="1 2">
    <name type="scientific">Gemella sanguinis</name>
    <dbReference type="NCBI Taxonomy" id="84135"/>
    <lineage>
        <taxon>Bacteria</taxon>
        <taxon>Bacillati</taxon>
        <taxon>Bacillota</taxon>
        <taxon>Bacilli</taxon>
        <taxon>Bacillales</taxon>
        <taxon>Gemellaceae</taxon>
        <taxon>Gemella</taxon>
    </lineage>
</organism>
<sequence length="274" mass="31460">MKKLKVGAVIYDPKVTVIWGIIEKFFEDEGFPIETIYYKDYKAQVDGLLEKEIDVAWNSPLAWLDSHLRTNGKALNGSMRDTDRDRTSFIVVKNNSGINSLDDLRGKTIGFGAIDSPQARLIPINHLHKNGLEYGKDYIEKRFDLGVGLHGDHVGGELDSAFALKNGEVDATWMLDLNYNAWLADGTLDQNQIKILDKTDFFDHCIFSGHPELDKEFFEKFIEVLHKMDYNNPDHKEMMDMEGLKEWIPGRTTGFKQLTEANEYLDFFKEFHGE</sequence>
<reference evidence="1 2" key="1">
    <citation type="submission" date="2017-09" db="EMBL/GenBank/DDBJ databases">
        <title>Bacterial strain isolated from the female urinary microbiota.</title>
        <authorList>
            <person name="Thomas-White K."/>
            <person name="Kumar N."/>
            <person name="Forster S."/>
            <person name="Putonti C."/>
            <person name="Lawley T."/>
            <person name="Wolfe A.J."/>
        </authorList>
    </citation>
    <scope>NUCLEOTIDE SEQUENCE [LARGE SCALE GENOMIC DNA]</scope>
    <source>
        <strain evidence="1 2">UMB0186</strain>
    </source>
</reference>
<proteinExistence type="predicted"/>
<dbReference type="AlphaFoldDB" id="A0A2N6SE86"/>
<protein>
    <submittedName>
        <fullName evidence="1">Phosphonate ABC transporter substrate-binding protein</fullName>
    </submittedName>
</protein>
<name>A0A2N6SE86_9BACL</name>
<dbReference type="Gene3D" id="3.40.190.10">
    <property type="entry name" value="Periplasmic binding protein-like II"/>
    <property type="match status" value="2"/>
</dbReference>
<dbReference type="OrthoDB" id="9776786at2"/>
<dbReference type="PANTHER" id="PTHR35841:SF1">
    <property type="entry name" value="PHOSPHONATES-BINDING PERIPLASMIC PROTEIN"/>
    <property type="match status" value="1"/>
</dbReference>
<comment type="caution">
    <text evidence="1">The sequence shown here is derived from an EMBL/GenBank/DDBJ whole genome shotgun (WGS) entry which is preliminary data.</text>
</comment>
<dbReference type="STRING" id="84135.GCA_001052115_01257"/>
<accession>A0A2N6SE86</accession>
<dbReference type="EMBL" id="PNGT01000005">
    <property type="protein sequence ID" value="PMC52230.1"/>
    <property type="molecule type" value="Genomic_DNA"/>
</dbReference>
<dbReference type="PANTHER" id="PTHR35841">
    <property type="entry name" value="PHOSPHONATES-BINDING PERIPLASMIC PROTEIN"/>
    <property type="match status" value="1"/>
</dbReference>
<evidence type="ECO:0000313" key="1">
    <source>
        <dbReference type="EMBL" id="PMC52230.1"/>
    </source>
</evidence>
<evidence type="ECO:0000313" key="2">
    <source>
        <dbReference type="Proteomes" id="UP000235670"/>
    </source>
</evidence>